<gene>
    <name evidence="1" type="ORF">ACI1P1_13015</name>
</gene>
<sequence length="771" mass="86232">MFRYIVQYVFTNQKTRLILILTVAVSLCITLIGTYSYSKYREVLDTELNTPNVELLQINVDVTNRAFQESDTKALDAAFHPYVLDFLRSPPTPGQQPEQVLTDYLASLANHPDIRSIAVIAFQPGAALSSKDGYASTWENAADHTWSGWIQELETKPLLVKRRMQGGEGPAGRVELLSLARPVVLEGAVRGAVLVNMDYDRFFSKIYTHLSSHQYVYDLEGELIYPKLNIPVPLPEMDKVMASIDVNPFAYVKVAGQDYMANQAFSNVTGWRMISLVPMEELLKNVRMARNMMLLLSLISIVVGCSAMYYYNYAAFRPLKRINKLLSPLQKSVAQGDLHSLEPVIGKLLRDLSKQSVLAEQSLPELRSKFLQDVLGQTMGSQEILIKWSQYFPDWQPGGLEVLAVSVDHYGKWVSGYAEEDRMLLKYALNNILLEVLAEHWRAVSLPVGKDGYALLLQAKEQGAASLHEEAARLIRVVGEYLSISVSVAIGSPAAGILEVAGTYGEAREALLLRLYEGYGQVRDYQTTDPGNDEEESFAAESWKREVLNAVNAGDKETAVQWVRKGMGEARRHRIQPERVYKAVEELAEELMKLLAASGSKAQTASYSGQGLSTTRLEDIEAMLTGMAGELAEERNRRKETKEHQLVQAMIRFMEENLHKSIGLQDVADHINMGISSVSTIFKEETGSTVYDYLTALRIEKACGLLRETPLKIADIATQVGYQNENSFIRAFRKSKSITPGKYRETSKYANGYADPPKPRHSGVSEDLPEE</sequence>
<proteinExistence type="predicted"/>
<evidence type="ECO:0000313" key="2">
    <source>
        <dbReference type="Proteomes" id="UP001631969"/>
    </source>
</evidence>
<keyword evidence="2" id="KW-1185">Reference proteome</keyword>
<protein>
    <submittedName>
        <fullName evidence="1">Helix-turn-helix domain-containing protein</fullName>
    </submittedName>
</protein>
<reference evidence="1" key="1">
    <citation type="submission" date="2024-12" db="EMBL/GenBank/DDBJ databases">
        <authorList>
            <person name="Wu N."/>
        </authorList>
    </citation>
    <scope>NUCLEOTIDE SEQUENCE</scope>
    <source>
        <strain evidence="1">P15</strain>
    </source>
</reference>
<comment type="caution">
    <text evidence="1">The sequence shown here is derived from an EMBL/GenBank/DDBJ whole genome shotgun (WGS) entry which is preliminary data.</text>
</comment>
<accession>A0ACC7NYF6</accession>
<dbReference type="Proteomes" id="UP001631969">
    <property type="component" value="Unassembled WGS sequence"/>
</dbReference>
<evidence type="ECO:0000313" key="1">
    <source>
        <dbReference type="EMBL" id="MFM9329210.1"/>
    </source>
</evidence>
<dbReference type="EMBL" id="JBJURJ010000007">
    <property type="protein sequence ID" value="MFM9329210.1"/>
    <property type="molecule type" value="Genomic_DNA"/>
</dbReference>
<name>A0ACC7NYF6_9BACL</name>
<organism evidence="1 2">
    <name type="scientific">Paenibacillus mesotrionivorans</name>
    <dbReference type="NCBI Taxonomy" id="3160968"/>
    <lineage>
        <taxon>Bacteria</taxon>
        <taxon>Bacillati</taxon>
        <taxon>Bacillota</taxon>
        <taxon>Bacilli</taxon>
        <taxon>Bacillales</taxon>
        <taxon>Paenibacillaceae</taxon>
        <taxon>Paenibacillus</taxon>
    </lineage>
</organism>